<gene>
    <name evidence="1" type="ORF">RUM43_008506</name>
</gene>
<name>A0AAN8PV30_POLSC</name>
<comment type="caution">
    <text evidence="1">The sequence shown here is derived from an EMBL/GenBank/DDBJ whole genome shotgun (WGS) entry which is preliminary data.</text>
</comment>
<dbReference type="Proteomes" id="UP001372834">
    <property type="component" value="Unassembled WGS sequence"/>
</dbReference>
<proteinExistence type="predicted"/>
<accession>A0AAN8PV30</accession>
<dbReference type="AlphaFoldDB" id="A0AAN8PV30"/>
<evidence type="ECO:0000313" key="1">
    <source>
        <dbReference type="EMBL" id="KAK6622664.1"/>
    </source>
</evidence>
<organism evidence="1 2">
    <name type="scientific">Polyplax serrata</name>
    <name type="common">Common mouse louse</name>
    <dbReference type="NCBI Taxonomy" id="468196"/>
    <lineage>
        <taxon>Eukaryota</taxon>
        <taxon>Metazoa</taxon>
        <taxon>Ecdysozoa</taxon>
        <taxon>Arthropoda</taxon>
        <taxon>Hexapoda</taxon>
        <taxon>Insecta</taxon>
        <taxon>Pterygota</taxon>
        <taxon>Neoptera</taxon>
        <taxon>Paraneoptera</taxon>
        <taxon>Psocodea</taxon>
        <taxon>Troctomorpha</taxon>
        <taxon>Phthiraptera</taxon>
        <taxon>Anoplura</taxon>
        <taxon>Polyplacidae</taxon>
        <taxon>Polyplax</taxon>
    </lineage>
</organism>
<reference evidence="1 2" key="1">
    <citation type="submission" date="2023-10" db="EMBL/GenBank/DDBJ databases">
        <title>Genomes of two closely related lineages of the louse Polyplax serrata with different host specificities.</title>
        <authorList>
            <person name="Martinu J."/>
            <person name="Tarabai H."/>
            <person name="Stefka J."/>
            <person name="Hypsa V."/>
        </authorList>
    </citation>
    <scope>NUCLEOTIDE SEQUENCE [LARGE SCALE GENOMIC DNA]</scope>
    <source>
        <strain evidence="1">HR10_N</strain>
    </source>
</reference>
<dbReference type="EMBL" id="JAWJWE010000038">
    <property type="protein sequence ID" value="KAK6622664.1"/>
    <property type="molecule type" value="Genomic_DNA"/>
</dbReference>
<protein>
    <submittedName>
        <fullName evidence="1">Uncharacterized protein</fullName>
    </submittedName>
</protein>
<evidence type="ECO:0000313" key="2">
    <source>
        <dbReference type="Proteomes" id="UP001372834"/>
    </source>
</evidence>
<sequence length="101" mass="11714">MTQIFKVTIHRVVANSKAKESREGRRSASEVEVDKFKINKQVNGNMDAHVENTGRETTCTINIDTHTGRAAHEARIRGEKMMRFFHGDKWQTLWLPNFDEK</sequence>